<proteinExistence type="inferred from homology"/>
<feature type="domain" description="Alpha/beta hydrolase fold-3" evidence="3">
    <location>
        <begin position="102"/>
        <end position="311"/>
    </location>
</feature>
<accession>A0AAN9YMZ9</accession>
<evidence type="ECO:0000256" key="1">
    <source>
        <dbReference type="ARBA" id="ARBA00010515"/>
    </source>
</evidence>
<dbReference type="SUPFAM" id="SSF53474">
    <property type="entry name" value="alpha/beta-Hydrolases"/>
    <property type="match status" value="1"/>
</dbReference>
<dbReference type="AlphaFoldDB" id="A0AAN9YMZ9"/>
<dbReference type="PANTHER" id="PTHR48081">
    <property type="entry name" value="AB HYDROLASE SUPERFAMILY PROTEIN C4A8.06C"/>
    <property type="match status" value="1"/>
</dbReference>
<dbReference type="InterPro" id="IPR013094">
    <property type="entry name" value="AB_hydrolase_3"/>
</dbReference>
<dbReference type="EMBL" id="JAKJXP020000044">
    <property type="protein sequence ID" value="KAK7751893.1"/>
    <property type="molecule type" value="Genomic_DNA"/>
</dbReference>
<reference evidence="4 5" key="1">
    <citation type="submission" date="2024-02" db="EMBL/GenBank/DDBJ databases">
        <title>De novo assembly and annotation of 12 fungi associated with fruit tree decline syndrome in Ontario, Canada.</title>
        <authorList>
            <person name="Sulman M."/>
            <person name="Ellouze W."/>
            <person name="Ilyukhin E."/>
        </authorList>
    </citation>
    <scope>NUCLEOTIDE SEQUENCE [LARGE SCALE GENOMIC DNA]</scope>
    <source>
        <strain evidence="4 5">M11/M66-122</strain>
    </source>
</reference>
<sequence length="360" mass="39137">MASTTIDDRPIYQPIHPDVRPLLDPEYVAYHDQYLQYVQPDDQKVWDGSARTRPAWLPATESAPVAVGSVRDLDLGAYSIRAFTPSLDEGPPRPAAGWPVFLWFHGGGWAVGDVGAANDLCALVCRRARCVVVTVGYRLAPEHVFPAAVDDAADALRWVRSASGGVAQLGVDPARVAVGGTSAGGHLAAVLALKAEAETMQQQPPVELAFQLLVLPVIDNAATAETVWAPNKNAPWLTPARMTWYRRLWLPDEAKDAVARRPPWEVSPNRAPTSVLATSPKTWIAVSEQDLLAPEAKLYAAQLEEAWKEETPEEVSNGKKVVEVKSYEGSTHSLLAMSGVLSKGQQLLQDVADQAARWFQ</sequence>
<dbReference type="PROSITE" id="PS01173">
    <property type="entry name" value="LIPASE_GDXG_HIS"/>
    <property type="match status" value="1"/>
</dbReference>
<dbReference type="Proteomes" id="UP001320420">
    <property type="component" value="Unassembled WGS sequence"/>
</dbReference>
<name>A0AAN9YMZ9_9PEZI</name>
<dbReference type="Gene3D" id="3.40.50.1820">
    <property type="entry name" value="alpha/beta hydrolase"/>
    <property type="match status" value="1"/>
</dbReference>
<evidence type="ECO:0000259" key="3">
    <source>
        <dbReference type="Pfam" id="PF07859"/>
    </source>
</evidence>
<evidence type="ECO:0000313" key="5">
    <source>
        <dbReference type="Proteomes" id="UP001320420"/>
    </source>
</evidence>
<protein>
    <recommendedName>
        <fullName evidence="3">Alpha/beta hydrolase fold-3 domain-containing protein</fullName>
    </recommendedName>
</protein>
<dbReference type="InterPro" id="IPR050300">
    <property type="entry name" value="GDXG_lipolytic_enzyme"/>
</dbReference>
<gene>
    <name evidence="4" type="ORF">SLS62_006194</name>
</gene>
<dbReference type="InterPro" id="IPR029058">
    <property type="entry name" value="AB_hydrolase_fold"/>
</dbReference>
<comment type="caution">
    <text evidence="4">The sequence shown here is derived from an EMBL/GenBank/DDBJ whole genome shotgun (WGS) entry which is preliminary data.</text>
</comment>
<evidence type="ECO:0000256" key="2">
    <source>
        <dbReference type="ARBA" id="ARBA00022801"/>
    </source>
</evidence>
<dbReference type="PANTHER" id="PTHR48081:SF8">
    <property type="entry name" value="ALPHA_BETA HYDROLASE FOLD-3 DOMAIN-CONTAINING PROTEIN-RELATED"/>
    <property type="match status" value="1"/>
</dbReference>
<evidence type="ECO:0000313" key="4">
    <source>
        <dbReference type="EMBL" id="KAK7751893.1"/>
    </source>
</evidence>
<keyword evidence="5" id="KW-1185">Reference proteome</keyword>
<dbReference type="Pfam" id="PF07859">
    <property type="entry name" value="Abhydrolase_3"/>
    <property type="match status" value="1"/>
</dbReference>
<comment type="similarity">
    <text evidence="1">Belongs to the 'GDXG' lipolytic enzyme family.</text>
</comment>
<keyword evidence="2" id="KW-0378">Hydrolase</keyword>
<dbReference type="GO" id="GO:0016787">
    <property type="term" value="F:hydrolase activity"/>
    <property type="evidence" value="ECO:0007669"/>
    <property type="project" value="UniProtKB-KW"/>
</dbReference>
<organism evidence="4 5">
    <name type="scientific">Diatrype stigma</name>
    <dbReference type="NCBI Taxonomy" id="117547"/>
    <lineage>
        <taxon>Eukaryota</taxon>
        <taxon>Fungi</taxon>
        <taxon>Dikarya</taxon>
        <taxon>Ascomycota</taxon>
        <taxon>Pezizomycotina</taxon>
        <taxon>Sordariomycetes</taxon>
        <taxon>Xylariomycetidae</taxon>
        <taxon>Xylariales</taxon>
        <taxon>Diatrypaceae</taxon>
        <taxon>Diatrype</taxon>
    </lineage>
</organism>
<dbReference type="InterPro" id="IPR002168">
    <property type="entry name" value="Lipase_GDXG_HIS_AS"/>
</dbReference>